<evidence type="ECO:0000313" key="4">
    <source>
        <dbReference type="EMBL" id="RUO66975.1"/>
    </source>
</evidence>
<dbReference type="GO" id="GO:0003824">
    <property type="term" value="F:catalytic activity"/>
    <property type="evidence" value="ECO:0007669"/>
    <property type="project" value="UniProtKB-ARBA"/>
</dbReference>
<sequence length="299" mass="33608">MNKTAFAELAEYMDLLLDAICVVDQQHRFSYLSPGAQRVFGYTPDEMIDHSMFDFIHPDDHQSTMAIAQQINSGEPVVHFENRYQRKDGSIAHILWSARWSERDQRRVAVARDISKQKQLEHESENLIARLEHMALTDPLTQLPNRALLYDRVSTAQKRAARDGTSLGLLYLDLDKFKFINDEHGHATGDHLLKEVAQRIACAVRATDTVARLGGDEFVVLIDAIPVIDEGVGIVHAVADKICQAMQVPLQLPHGDEIITCSMGMALWPEHGDTIDTLINQADQAMYRAKRKGGNQLSK</sequence>
<proteinExistence type="predicted"/>
<keyword evidence="5" id="KW-1185">Reference proteome</keyword>
<dbReference type="InterPro" id="IPR000160">
    <property type="entry name" value="GGDEF_dom"/>
</dbReference>
<dbReference type="CDD" id="cd01949">
    <property type="entry name" value="GGDEF"/>
    <property type="match status" value="1"/>
</dbReference>
<dbReference type="InterPro" id="IPR035965">
    <property type="entry name" value="PAS-like_dom_sf"/>
</dbReference>
<reference evidence="5" key="1">
    <citation type="journal article" date="2018" name="Front. Microbiol.">
        <title>Genome-Based Analysis Reveals the Taxonomy and Diversity of the Family Idiomarinaceae.</title>
        <authorList>
            <person name="Liu Y."/>
            <person name="Lai Q."/>
            <person name="Shao Z."/>
        </authorList>
    </citation>
    <scope>NUCLEOTIDE SEQUENCE [LARGE SCALE GENOMIC DNA]</scope>
    <source>
        <strain evidence="5">R22</strain>
    </source>
</reference>
<dbReference type="SUPFAM" id="SSF55785">
    <property type="entry name" value="PYP-like sensor domain (PAS domain)"/>
    <property type="match status" value="1"/>
</dbReference>
<comment type="cofactor">
    <cofactor evidence="1">
        <name>Mg(2+)</name>
        <dbReference type="ChEBI" id="CHEBI:18420"/>
    </cofactor>
</comment>
<dbReference type="AlphaFoldDB" id="A0A432YUH6"/>
<dbReference type="SMART" id="SM00091">
    <property type="entry name" value="PAS"/>
    <property type="match status" value="1"/>
</dbReference>
<dbReference type="NCBIfam" id="TIGR00254">
    <property type="entry name" value="GGDEF"/>
    <property type="match status" value="1"/>
</dbReference>
<dbReference type="Pfam" id="PF00990">
    <property type="entry name" value="GGDEF"/>
    <property type="match status" value="1"/>
</dbReference>
<dbReference type="InterPro" id="IPR029787">
    <property type="entry name" value="Nucleotide_cyclase"/>
</dbReference>
<dbReference type="InterPro" id="IPR052163">
    <property type="entry name" value="DGC-Regulatory_Protein"/>
</dbReference>
<dbReference type="SMART" id="SM00267">
    <property type="entry name" value="GGDEF"/>
    <property type="match status" value="1"/>
</dbReference>
<organism evidence="4 5">
    <name type="scientific">Idiomarina ramblicola</name>
    <dbReference type="NCBI Taxonomy" id="263724"/>
    <lineage>
        <taxon>Bacteria</taxon>
        <taxon>Pseudomonadati</taxon>
        <taxon>Pseudomonadota</taxon>
        <taxon>Gammaproteobacteria</taxon>
        <taxon>Alteromonadales</taxon>
        <taxon>Idiomarinaceae</taxon>
        <taxon>Idiomarina</taxon>
    </lineage>
</organism>
<dbReference type="NCBIfam" id="TIGR00229">
    <property type="entry name" value="sensory_box"/>
    <property type="match status" value="1"/>
</dbReference>
<evidence type="ECO:0000259" key="3">
    <source>
        <dbReference type="PROSITE" id="PS50887"/>
    </source>
</evidence>
<dbReference type="Gene3D" id="3.30.450.20">
    <property type="entry name" value="PAS domain"/>
    <property type="match status" value="1"/>
</dbReference>
<dbReference type="EMBL" id="PIQC01000008">
    <property type="protein sequence ID" value="RUO66975.1"/>
    <property type="molecule type" value="Genomic_DNA"/>
</dbReference>
<dbReference type="PANTHER" id="PTHR46663">
    <property type="entry name" value="DIGUANYLATE CYCLASE DGCT-RELATED"/>
    <property type="match status" value="1"/>
</dbReference>
<dbReference type="Pfam" id="PF00989">
    <property type="entry name" value="PAS"/>
    <property type="match status" value="1"/>
</dbReference>
<dbReference type="PROSITE" id="PS50112">
    <property type="entry name" value="PAS"/>
    <property type="match status" value="1"/>
</dbReference>
<dbReference type="FunFam" id="3.30.70.270:FF:000001">
    <property type="entry name" value="Diguanylate cyclase domain protein"/>
    <property type="match status" value="1"/>
</dbReference>
<dbReference type="Proteomes" id="UP000288058">
    <property type="component" value="Unassembled WGS sequence"/>
</dbReference>
<dbReference type="CDD" id="cd00130">
    <property type="entry name" value="PAS"/>
    <property type="match status" value="1"/>
</dbReference>
<dbReference type="Gene3D" id="3.30.70.270">
    <property type="match status" value="1"/>
</dbReference>
<dbReference type="PROSITE" id="PS50887">
    <property type="entry name" value="GGDEF"/>
    <property type="match status" value="1"/>
</dbReference>
<feature type="domain" description="GGDEF" evidence="3">
    <location>
        <begin position="165"/>
        <end position="299"/>
    </location>
</feature>
<name>A0A432YUH6_9GAMM</name>
<dbReference type="PANTHER" id="PTHR46663:SF3">
    <property type="entry name" value="SLL0267 PROTEIN"/>
    <property type="match status" value="1"/>
</dbReference>
<dbReference type="InterPro" id="IPR000014">
    <property type="entry name" value="PAS"/>
</dbReference>
<dbReference type="InterPro" id="IPR043128">
    <property type="entry name" value="Rev_trsase/Diguanyl_cyclase"/>
</dbReference>
<dbReference type="OrthoDB" id="766410at2"/>
<comment type="caution">
    <text evidence="4">The sequence shown here is derived from an EMBL/GenBank/DDBJ whole genome shotgun (WGS) entry which is preliminary data.</text>
</comment>
<evidence type="ECO:0000259" key="2">
    <source>
        <dbReference type="PROSITE" id="PS50112"/>
    </source>
</evidence>
<dbReference type="GO" id="GO:0006355">
    <property type="term" value="P:regulation of DNA-templated transcription"/>
    <property type="evidence" value="ECO:0007669"/>
    <property type="project" value="InterPro"/>
</dbReference>
<dbReference type="RefSeq" id="WP_126782805.1">
    <property type="nucleotide sequence ID" value="NZ_PIQC01000008.1"/>
</dbReference>
<accession>A0A432YUH6</accession>
<dbReference type="InterPro" id="IPR013767">
    <property type="entry name" value="PAS_fold"/>
</dbReference>
<dbReference type="SUPFAM" id="SSF55073">
    <property type="entry name" value="Nucleotide cyclase"/>
    <property type="match status" value="1"/>
</dbReference>
<gene>
    <name evidence="4" type="ORF">CWI78_10720</name>
</gene>
<feature type="domain" description="PAS" evidence="2">
    <location>
        <begin position="5"/>
        <end position="75"/>
    </location>
</feature>
<protein>
    <submittedName>
        <fullName evidence="4">PAS domain S-box protein</fullName>
    </submittedName>
</protein>
<evidence type="ECO:0000256" key="1">
    <source>
        <dbReference type="ARBA" id="ARBA00001946"/>
    </source>
</evidence>
<evidence type="ECO:0000313" key="5">
    <source>
        <dbReference type="Proteomes" id="UP000288058"/>
    </source>
</evidence>